<comment type="caution">
    <text evidence="1">The sequence shown here is derived from an EMBL/GenBank/DDBJ whole genome shotgun (WGS) entry which is preliminary data.</text>
</comment>
<dbReference type="EMBL" id="JAHRIN010054880">
    <property type="protein sequence ID" value="MEQ2210864.1"/>
    <property type="molecule type" value="Genomic_DNA"/>
</dbReference>
<evidence type="ECO:0000313" key="2">
    <source>
        <dbReference type="Proteomes" id="UP001434883"/>
    </source>
</evidence>
<evidence type="ECO:0000313" key="1">
    <source>
        <dbReference type="EMBL" id="MEQ2210864.1"/>
    </source>
</evidence>
<keyword evidence="2" id="KW-1185">Reference proteome</keyword>
<protein>
    <submittedName>
        <fullName evidence="1">Uncharacterized protein</fullName>
    </submittedName>
</protein>
<feature type="non-terminal residue" evidence="1">
    <location>
        <position position="1"/>
    </location>
</feature>
<gene>
    <name evidence="1" type="ORF">XENOCAPTIV_020667</name>
</gene>
<accession>A0ABV0RRP4</accession>
<dbReference type="Proteomes" id="UP001434883">
    <property type="component" value="Unassembled WGS sequence"/>
</dbReference>
<name>A0ABV0RRP4_9TELE</name>
<reference evidence="1 2" key="1">
    <citation type="submission" date="2021-06" db="EMBL/GenBank/DDBJ databases">
        <authorList>
            <person name="Palmer J.M."/>
        </authorList>
    </citation>
    <scope>NUCLEOTIDE SEQUENCE [LARGE SCALE GENOMIC DNA]</scope>
    <source>
        <strain evidence="1 2">XC_2019</strain>
        <tissue evidence="1">Muscle</tissue>
    </source>
</reference>
<sequence>VCQGSWSAAKFSAEFQTLGADTKWNDKVLKEVCYNVKDELPVTEYPAVQFGQKTELARSGDPKEHCCQFPTLLQSFFS</sequence>
<organism evidence="1 2">
    <name type="scientific">Xenoophorus captivus</name>
    <dbReference type="NCBI Taxonomy" id="1517983"/>
    <lineage>
        <taxon>Eukaryota</taxon>
        <taxon>Metazoa</taxon>
        <taxon>Chordata</taxon>
        <taxon>Craniata</taxon>
        <taxon>Vertebrata</taxon>
        <taxon>Euteleostomi</taxon>
        <taxon>Actinopterygii</taxon>
        <taxon>Neopterygii</taxon>
        <taxon>Teleostei</taxon>
        <taxon>Neoteleostei</taxon>
        <taxon>Acanthomorphata</taxon>
        <taxon>Ovalentaria</taxon>
        <taxon>Atherinomorphae</taxon>
        <taxon>Cyprinodontiformes</taxon>
        <taxon>Goodeidae</taxon>
        <taxon>Xenoophorus</taxon>
    </lineage>
</organism>
<proteinExistence type="predicted"/>